<proteinExistence type="predicted"/>
<feature type="region of interest" description="Disordered" evidence="1">
    <location>
        <begin position="67"/>
        <end position="105"/>
    </location>
</feature>
<feature type="compositionally biased region" description="Low complexity" evidence="1">
    <location>
        <begin position="83"/>
        <end position="105"/>
    </location>
</feature>
<organism evidence="2">
    <name type="scientific">Cruciviridae sp</name>
    <dbReference type="NCBI Taxonomy" id="1955495"/>
    <lineage>
        <taxon>Viruses</taxon>
        <taxon>Cruciviruses</taxon>
    </lineage>
</organism>
<dbReference type="EMBL" id="KX388494">
    <property type="protein sequence ID" value="AQU11704.1"/>
    <property type="molecule type" value="Genomic_DNA"/>
</dbReference>
<protein>
    <submittedName>
        <fullName evidence="2">Uncharacterized protein</fullName>
    </submittedName>
</protein>
<sequence>MQQASEQEATAKEFSRDMEDVFNFITNKIALNNELKADQDLLKSISALREMIQEVGTMDDNIIEEQEEVPQQPPPQQTIVYAPPQQYYPPRSYSSRSSYGRGRYY</sequence>
<evidence type="ECO:0000313" key="2">
    <source>
        <dbReference type="EMBL" id="AQU11704.1"/>
    </source>
</evidence>
<name>A0A1S6LVG8_9VIRU</name>
<reference evidence="2" key="1">
    <citation type="journal article" date="2016" name="Virus Evol.">
        <title>Diversity and comparative genomics of chimeric viruses in Sphagnum-dominated peatlands.</title>
        <authorList>
            <person name="Quaiser A."/>
            <person name="Krupovic M."/>
            <person name="Dufresne A."/>
            <person name="Francez A.J."/>
            <person name="Roux S."/>
        </authorList>
    </citation>
    <scope>NUCLEOTIDE SEQUENCE</scope>
    <source>
        <strain evidence="2">CRUV-15-B</strain>
    </source>
</reference>
<evidence type="ECO:0000256" key="1">
    <source>
        <dbReference type="SAM" id="MobiDB-lite"/>
    </source>
</evidence>
<accession>A0A1S6LVG8</accession>